<evidence type="ECO:0000313" key="14">
    <source>
        <dbReference type="EMBL" id="MDO1558071.1"/>
    </source>
</evidence>
<keyword evidence="3" id="KW-0858">Xylan degradation</keyword>
<dbReference type="PRINTS" id="PR00134">
    <property type="entry name" value="GLHYDRLASE10"/>
</dbReference>
<reference evidence="14" key="1">
    <citation type="submission" date="2023-07" db="EMBL/GenBank/DDBJ databases">
        <title>Brevundimonas soil sp. nov., isolated from the soil of chemical plant.</title>
        <authorList>
            <person name="Wu N."/>
        </authorList>
    </citation>
    <scope>NUCLEOTIDE SEQUENCE</scope>
    <source>
        <strain evidence="14">XZ-24</strain>
    </source>
</reference>
<dbReference type="Proteomes" id="UP001169063">
    <property type="component" value="Unassembled WGS sequence"/>
</dbReference>
<evidence type="ECO:0000256" key="4">
    <source>
        <dbReference type="ARBA" id="ARBA00022729"/>
    </source>
</evidence>
<evidence type="ECO:0000256" key="5">
    <source>
        <dbReference type="ARBA" id="ARBA00022801"/>
    </source>
</evidence>
<keyword evidence="4 12" id="KW-0732">Signal</keyword>
<dbReference type="PANTHER" id="PTHR31490:SF88">
    <property type="entry name" value="BETA-XYLANASE"/>
    <property type="match status" value="1"/>
</dbReference>
<keyword evidence="15" id="KW-1185">Reference proteome</keyword>
<evidence type="ECO:0000256" key="9">
    <source>
        <dbReference type="PROSITE-ProRule" id="PRU10061"/>
    </source>
</evidence>
<evidence type="ECO:0000256" key="2">
    <source>
        <dbReference type="ARBA" id="ARBA00007495"/>
    </source>
</evidence>
<dbReference type="EC" id="3.2.1.8" evidence="10"/>
<feature type="chain" id="PRO_5045841802" description="Beta-xylanase" evidence="12">
    <location>
        <begin position="21"/>
        <end position="343"/>
    </location>
</feature>
<keyword evidence="8 10" id="KW-0624">Polysaccharide degradation</keyword>
<evidence type="ECO:0000256" key="10">
    <source>
        <dbReference type="RuleBase" id="RU361174"/>
    </source>
</evidence>
<sequence length="343" mass="37275">MLRRSLLLGAGALAACGAGASKPSPQTLAPLKDAASFPLGLAAMTGQFDDGGWTQVARTHFDRITPEWEMKMEAILLEDGGLDFSRSDQLVARARQMGLGVFGHALIWYAQGGPSFEALADRPAEFRRAYRGYIARVMGRYRGQVTGWDVVNEPIRDDGSGLRDCLWSRALGQDGYIIEAFEAAREADPDVPLFLNDYNLESNPAKRRSFLTLAERLLRAGAPLSGLGTQTHIDCDLPDGAIRQTVRELAALGLPVHVSEIDVSTDAGDPARQPRLFAEAVEAMGDLPPAQRFGVTVWGARDRDSWLRRGGEHNPLSPDRPLLFDDDGRPKPAAQAFAAALRA</sequence>
<dbReference type="SMART" id="SM00633">
    <property type="entry name" value="Glyco_10"/>
    <property type="match status" value="1"/>
</dbReference>
<keyword evidence="5 10" id="KW-0378">Hydrolase</keyword>
<dbReference type="InterPro" id="IPR044846">
    <property type="entry name" value="GH10"/>
</dbReference>
<evidence type="ECO:0000256" key="6">
    <source>
        <dbReference type="ARBA" id="ARBA00023277"/>
    </source>
</evidence>
<proteinExistence type="inferred from homology"/>
<feature type="compositionally biased region" description="Low complexity" evidence="11">
    <location>
        <begin position="333"/>
        <end position="343"/>
    </location>
</feature>
<dbReference type="PROSITE" id="PS00591">
    <property type="entry name" value="GH10_1"/>
    <property type="match status" value="1"/>
</dbReference>
<comment type="similarity">
    <text evidence="2 10">Belongs to the glycosyl hydrolase 10 (cellulase F) family.</text>
</comment>
<dbReference type="Pfam" id="PF00331">
    <property type="entry name" value="Glyco_hydro_10"/>
    <property type="match status" value="1"/>
</dbReference>
<keyword evidence="7 10" id="KW-0326">Glycosidase</keyword>
<evidence type="ECO:0000256" key="11">
    <source>
        <dbReference type="SAM" id="MobiDB-lite"/>
    </source>
</evidence>
<dbReference type="InterPro" id="IPR017853">
    <property type="entry name" value="GH"/>
</dbReference>
<dbReference type="RefSeq" id="WP_302108493.1">
    <property type="nucleotide sequence ID" value="NZ_JAUKTR010000001.1"/>
</dbReference>
<accession>A0ABT8SHM9</accession>
<dbReference type="Gene3D" id="3.20.20.80">
    <property type="entry name" value="Glycosidases"/>
    <property type="match status" value="1"/>
</dbReference>
<protein>
    <recommendedName>
        <fullName evidence="10">Beta-xylanase</fullName>
        <ecNumber evidence="10">3.2.1.8</ecNumber>
    </recommendedName>
</protein>
<evidence type="ECO:0000256" key="3">
    <source>
        <dbReference type="ARBA" id="ARBA00022651"/>
    </source>
</evidence>
<comment type="catalytic activity">
    <reaction evidence="1 10">
        <text>Endohydrolysis of (1-&gt;4)-beta-D-xylosidic linkages in xylans.</text>
        <dbReference type="EC" id="3.2.1.8"/>
    </reaction>
</comment>
<feature type="active site" description="Nucleophile" evidence="9">
    <location>
        <position position="260"/>
    </location>
</feature>
<evidence type="ECO:0000256" key="8">
    <source>
        <dbReference type="ARBA" id="ARBA00023326"/>
    </source>
</evidence>
<dbReference type="SUPFAM" id="SSF51445">
    <property type="entry name" value="(Trans)glycosidases"/>
    <property type="match status" value="1"/>
</dbReference>
<dbReference type="PANTHER" id="PTHR31490">
    <property type="entry name" value="GLYCOSYL HYDROLASE"/>
    <property type="match status" value="1"/>
</dbReference>
<dbReference type="InterPro" id="IPR031158">
    <property type="entry name" value="GH10_AS"/>
</dbReference>
<keyword evidence="6 10" id="KW-0119">Carbohydrate metabolism</keyword>
<evidence type="ECO:0000256" key="7">
    <source>
        <dbReference type="ARBA" id="ARBA00023295"/>
    </source>
</evidence>
<comment type="caution">
    <text evidence="14">The sequence shown here is derived from an EMBL/GenBank/DDBJ whole genome shotgun (WGS) entry which is preliminary data.</text>
</comment>
<evidence type="ECO:0000259" key="13">
    <source>
        <dbReference type="PROSITE" id="PS51760"/>
    </source>
</evidence>
<feature type="region of interest" description="Disordered" evidence="11">
    <location>
        <begin position="308"/>
        <end position="343"/>
    </location>
</feature>
<gene>
    <name evidence="14" type="ORF">Q0812_01340</name>
</gene>
<dbReference type="EMBL" id="JAUKTR010000001">
    <property type="protein sequence ID" value="MDO1558071.1"/>
    <property type="molecule type" value="Genomic_DNA"/>
</dbReference>
<name>A0ABT8SHM9_9CAUL</name>
<dbReference type="PROSITE" id="PS51760">
    <property type="entry name" value="GH10_2"/>
    <property type="match status" value="1"/>
</dbReference>
<dbReference type="InterPro" id="IPR001000">
    <property type="entry name" value="GH10_dom"/>
</dbReference>
<evidence type="ECO:0000256" key="1">
    <source>
        <dbReference type="ARBA" id="ARBA00000681"/>
    </source>
</evidence>
<feature type="signal peptide" evidence="12">
    <location>
        <begin position="1"/>
        <end position="20"/>
    </location>
</feature>
<dbReference type="PROSITE" id="PS51257">
    <property type="entry name" value="PROKAR_LIPOPROTEIN"/>
    <property type="match status" value="1"/>
</dbReference>
<organism evidence="14 15">
    <name type="scientific">Peiella sedimenti</name>
    <dbReference type="NCBI Taxonomy" id="3061083"/>
    <lineage>
        <taxon>Bacteria</taxon>
        <taxon>Pseudomonadati</taxon>
        <taxon>Pseudomonadota</taxon>
        <taxon>Alphaproteobacteria</taxon>
        <taxon>Caulobacterales</taxon>
        <taxon>Caulobacteraceae</taxon>
        <taxon>Peiella</taxon>
    </lineage>
</organism>
<evidence type="ECO:0000313" key="15">
    <source>
        <dbReference type="Proteomes" id="UP001169063"/>
    </source>
</evidence>
<evidence type="ECO:0000256" key="12">
    <source>
        <dbReference type="SAM" id="SignalP"/>
    </source>
</evidence>
<feature type="domain" description="GH10" evidence="13">
    <location>
        <begin position="25"/>
        <end position="340"/>
    </location>
</feature>